<comment type="caution">
    <text evidence="1">The sequence shown here is derived from an EMBL/GenBank/DDBJ whole genome shotgun (WGS) entry which is preliminary data.</text>
</comment>
<name>A0A834TII0_9FABA</name>
<organism evidence="1 2">
    <name type="scientific">Senna tora</name>
    <dbReference type="NCBI Taxonomy" id="362788"/>
    <lineage>
        <taxon>Eukaryota</taxon>
        <taxon>Viridiplantae</taxon>
        <taxon>Streptophyta</taxon>
        <taxon>Embryophyta</taxon>
        <taxon>Tracheophyta</taxon>
        <taxon>Spermatophyta</taxon>
        <taxon>Magnoliopsida</taxon>
        <taxon>eudicotyledons</taxon>
        <taxon>Gunneridae</taxon>
        <taxon>Pentapetalae</taxon>
        <taxon>rosids</taxon>
        <taxon>fabids</taxon>
        <taxon>Fabales</taxon>
        <taxon>Fabaceae</taxon>
        <taxon>Caesalpinioideae</taxon>
        <taxon>Cassia clade</taxon>
        <taxon>Senna</taxon>
    </lineage>
</organism>
<reference evidence="1" key="1">
    <citation type="submission" date="2020-09" db="EMBL/GenBank/DDBJ databases">
        <title>Genome-Enabled Discovery of Anthraquinone Biosynthesis in Senna tora.</title>
        <authorList>
            <person name="Kang S.-H."/>
            <person name="Pandey R.P."/>
            <person name="Lee C.-M."/>
            <person name="Sim J.-S."/>
            <person name="Jeong J.-T."/>
            <person name="Choi B.-S."/>
            <person name="Jung M."/>
            <person name="Ginzburg D."/>
            <person name="Zhao K."/>
            <person name="Won S.Y."/>
            <person name="Oh T.-J."/>
            <person name="Yu Y."/>
            <person name="Kim N.-H."/>
            <person name="Lee O.R."/>
            <person name="Lee T.-H."/>
            <person name="Bashyal P."/>
            <person name="Kim T.-S."/>
            <person name="Lee W.-H."/>
            <person name="Kawkins C."/>
            <person name="Kim C.-K."/>
            <person name="Kim J.S."/>
            <person name="Ahn B.O."/>
            <person name="Rhee S.Y."/>
            <person name="Sohng J.K."/>
        </authorList>
    </citation>
    <scope>NUCLEOTIDE SEQUENCE</scope>
    <source>
        <tissue evidence="1">Leaf</tissue>
    </source>
</reference>
<proteinExistence type="predicted"/>
<sequence length="24" mass="2500">MSPSRGLVLADAWPRPFSLGATAV</sequence>
<keyword evidence="2" id="KW-1185">Reference proteome</keyword>
<dbReference type="EMBL" id="JAAIUW010000008">
    <property type="protein sequence ID" value="KAF7821746.1"/>
    <property type="molecule type" value="Genomic_DNA"/>
</dbReference>
<dbReference type="Proteomes" id="UP000634136">
    <property type="component" value="Unassembled WGS sequence"/>
</dbReference>
<dbReference type="AlphaFoldDB" id="A0A834TII0"/>
<protein>
    <submittedName>
        <fullName evidence="1">Uncharacterized protein</fullName>
    </submittedName>
</protein>
<evidence type="ECO:0000313" key="1">
    <source>
        <dbReference type="EMBL" id="KAF7821746.1"/>
    </source>
</evidence>
<evidence type="ECO:0000313" key="2">
    <source>
        <dbReference type="Proteomes" id="UP000634136"/>
    </source>
</evidence>
<gene>
    <name evidence="1" type="ORF">G2W53_027201</name>
</gene>
<accession>A0A834TII0</accession>